<name>A0A2U3EI86_PURLI</name>
<evidence type="ECO:0000313" key="3">
    <source>
        <dbReference type="EMBL" id="PWI74150.1"/>
    </source>
</evidence>
<feature type="signal peptide" evidence="1">
    <location>
        <begin position="1"/>
        <end position="22"/>
    </location>
</feature>
<dbReference type="PANTHER" id="PTHR39603">
    <property type="entry name" value="CYANOVIRIN-N DOMAIN-CONTAINING PROTEIN"/>
    <property type="match status" value="1"/>
</dbReference>
<reference evidence="2" key="3">
    <citation type="submission" date="2023-11" db="EMBL/GenBank/DDBJ databases">
        <authorList>
            <person name="Beijen E."/>
            <person name="Ohm R.A."/>
        </authorList>
    </citation>
    <scope>NUCLEOTIDE SEQUENCE</scope>
    <source>
        <strain evidence="2">CBS 150709</strain>
    </source>
</reference>
<dbReference type="EMBL" id="LCWV01000004">
    <property type="protein sequence ID" value="PWI74150.1"/>
    <property type="molecule type" value="Genomic_DNA"/>
</dbReference>
<evidence type="ECO:0000313" key="5">
    <source>
        <dbReference type="Proteomes" id="UP001287286"/>
    </source>
</evidence>
<sequence>MLSMAALQIIFLFAVTLNQAFAMTTVHPEVVPGADLPSLKGVGITSAELYNMTMPNTSTTSPPETTGRAEFLYYSLESLPSAGLVARFDPRCGPSDYAYTNVQSCIACYDYLRGLGRKMCGAPPGVEPARFCTSGNAAVSAQSLNPSGSSSYCSDVAIAVLYTIDHCTRPDKSVAAPDNTRSALAEEFSRQATT</sequence>
<dbReference type="Proteomes" id="UP000245956">
    <property type="component" value="Unassembled WGS sequence"/>
</dbReference>
<dbReference type="AlphaFoldDB" id="A0A2U3EI86"/>
<feature type="chain" id="PRO_5015465255" description="Gnk2-homologous domain-containing protein" evidence="1">
    <location>
        <begin position="23"/>
        <end position="194"/>
    </location>
</feature>
<dbReference type="PANTHER" id="PTHR39603:SF1">
    <property type="entry name" value="CYANOVIRIN-N DOMAIN-CONTAINING PROTEIN"/>
    <property type="match status" value="1"/>
</dbReference>
<reference evidence="2 5" key="4">
    <citation type="journal article" date="2024" name="Microbiol. Resour. Announc.">
        <title>Genome annotations for the ascomycete fungi Trichoderma harzianum, Trichoderma aggressivum, and Purpureocillium lilacinum.</title>
        <authorList>
            <person name="Beijen E.P.W."/>
            <person name="Ohm R.A."/>
        </authorList>
    </citation>
    <scope>NUCLEOTIDE SEQUENCE [LARGE SCALE GENOMIC DNA]</scope>
    <source>
        <strain evidence="2 5">CBS 150709</strain>
    </source>
</reference>
<keyword evidence="1" id="KW-0732">Signal</keyword>
<evidence type="ECO:0000256" key="1">
    <source>
        <dbReference type="SAM" id="SignalP"/>
    </source>
</evidence>
<protein>
    <recommendedName>
        <fullName evidence="6">Gnk2-homologous domain-containing protein</fullName>
    </recommendedName>
</protein>
<reference evidence="3 4" key="2">
    <citation type="journal article" date="2016" name="Front. Microbiol.">
        <title>Genome and transcriptome sequences reveal the specific parasitism of the nematophagous Purpureocillium lilacinum 36-1.</title>
        <authorList>
            <person name="Xie J."/>
            <person name="Li S."/>
            <person name="Mo C."/>
            <person name="Xiao X."/>
            <person name="Peng D."/>
            <person name="Wang G."/>
            <person name="Xiao Y."/>
        </authorList>
    </citation>
    <scope>NUCLEOTIDE SEQUENCE [LARGE SCALE GENOMIC DNA]</scope>
    <source>
        <strain evidence="3 4">36-1</strain>
    </source>
</reference>
<dbReference type="EMBL" id="JAWRVI010000119">
    <property type="protein sequence ID" value="KAK4075536.1"/>
    <property type="molecule type" value="Genomic_DNA"/>
</dbReference>
<proteinExistence type="predicted"/>
<evidence type="ECO:0000313" key="2">
    <source>
        <dbReference type="EMBL" id="KAK4075536.1"/>
    </source>
</evidence>
<gene>
    <name evidence="3" type="ORF">PCL_09426</name>
    <name evidence="2" type="ORF">Purlil1_12661</name>
</gene>
<comment type="caution">
    <text evidence="3">The sequence shown here is derived from an EMBL/GenBank/DDBJ whole genome shotgun (WGS) entry which is preliminary data.</text>
</comment>
<accession>A0A2U3EI86</accession>
<reference evidence="3" key="1">
    <citation type="submission" date="2015-05" db="EMBL/GenBank/DDBJ databases">
        <authorList>
            <person name="Wang D.B."/>
            <person name="Wang M."/>
        </authorList>
    </citation>
    <scope>NUCLEOTIDE SEQUENCE</scope>
    <source>
        <strain evidence="3">36-1</strain>
    </source>
</reference>
<evidence type="ECO:0000313" key="4">
    <source>
        <dbReference type="Proteomes" id="UP000245956"/>
    </source>
</evidence>
<dbReference type="Proteomes" id="UP001287286">
    <property type="component" value="Unassembled WGS sequence"/>
</dbReference>
<evidence type="ECO:0008006" key="6">
    <source>
        <dbReference type="Google" id="ProtNLM"/>
    </source>
</evidence>
<keyword evidence="5" id="KW-1185">Reference proteome</keyword>
<organism evidence="3 4">
    <name type="scientific">Purpureocillium lilacinum</name>
    <name type="common">Paecilomyces lilacinus</name>
    <dbReference type="NCBI Taxonomy" id="33203"/>
    <lineage>
        <taxon>Eukaryota</taxon>
        <taxon>Fungi</taxon>
        <taxon>Dikarya</taxon>
        <taxon>Ascomycota</taxon>
        <taxon>Pezizomycotina</taxon>
        <taxon>Sordariomycetes</taxon>
        <taxon>Hypocreomycetidae</taxon>
        <taxon>Hypocreales</taxon>
        <taxon>Ophiocordycipitaceae</taxon>
        <taxon>Purpureocillium</taxon>
    </lineage>
</organism>